<comment type="subunit">
    <text evidence="6">Heterotetramer of 2 MoaD subunits and 2 MoaE subunits. Also stable as homodimer. The enzyme changes between these two forms during catalysis.</text>
</comment>
<dbReference type="PANTHER" id="PTHR23404">
    <property type="entry name" value="MOLYBDOPTERIN SYNTHASE RELATED"/>
    <property type="match status" value="1"/>
</dbReference>
<evidence type="ECO:0000256" key="5">
    <source>
        <dbReference type="ARBA" id="ARBA00023150"/>
    </source>
</evidence>
<evidence type="ECO:0000256" key="8">
    <source>
        <dbReference type="ARBA" id="ARBA00030407"/>
    </source>
</evidence>
<dbReference type="InterPro" id="IPR036563">
    <property type="entry name" value="MoaE_sf"/>
</dbReference>
<dbReference type="CDD" id="cd00756">
    <property type="entry name" value="MoaE"/>
    <property type="match status" value="1"/>
</dbReference>
<protein>
    <recommendedName>
        <fullName evidence="4">Molybdopterin synthase catalytic subunit</fullName>
        <ecNumber evidence="3">2.8.1.12</ecNumber>
    </recommendedName>
    <alternativeName>
        <fullName evidence="9">MPT synthase subunit 2</fullName>
    </alternativeName>
    <alternativeName>
        <fullName evidence="7">Molybdenum cofactor biosynthesis protein E</fullName>
    </alternativeName>
    <alternativeName>
        <fullName evidence="8">Molybdopterin-converting factor large subunit</fullName>
    </alternativeName>
    <alternativeName>
        <fullName evidence="10">Molybdopterin-converting factor subunit 2</fullName>
    </alternativeName>
</protein>
<dbReference type="Proteomes" id="UP000619838">
    <property type="component" value="Unassembled WGS sequence"/>
</dbReference>
<sequence>MVTAEITDTAICGWLPDRPLLTTDGAEVVFRGMVRDEEDGQSIAALVYEQYEGMARNELQRLGETASGRFAISSLDCIHRVGTIPVGEAAIVVVIRSRHRAEGFAAMGWFMDELKRVVPIWKTGSVPC</sequence>
<evidence type="ECO:0000256" key="10">
    <source>
        <dbReference type="ARBA" id="ARBA00032474"/>
    </source>
</evidence>
<dbReference type="RefSeq" id="WP_114607373.1">
    <property type="nucleotide sequence ID" value="NZ_JABVZQ010000002.1"/>
</dbReference>
<evidence type="ECO:0000256" key="9">
    <source>
        <dbReference type="ARBA" id="ARBA00030781"/>
    </source>
</evidence>
<keyword evidence="13" id="KW-1185">Reference proteome</keyword>
<proteinExistence type="inferred from homology"/>
<dbReference type="EMBL" id="JADGII010000001">
    <property type="protein sequence ID" value="MBF0635816.1"/>
    <property type="molecule type" value="Genomic_DNA"/>
</dbReference>
<dbReference type="InterPro" id="IPR003448">
    <property type="entry name" value="Mopterin_biosynth_MoaE"/>
</dbReference>
<evidence type="ECO:0000313" key="12">
    <source>
        <dbReference type="EMBL" id="MBF0635816.1"/>
    </source>
</evidence>
<dbReference type="Pfam" id="PF02391">
    <property type="entry name" value="MoaE"/>
    <property type="match status" value="1"/>
</dbReference>
<keyword evidence="5" id="KW-0501">Molybdenum cofactor biosynthesis</keyword>
<gene>
    <name evidence="12" type="ORF">INT08_01285</name>
</gene>
<evidence type="ECO:0000256" key="7">
    <source>
        <dbReference type="ARBA" id="ARBA00029745"/>
    </source>
</evidence>
<evidence type="ECO:0000256" key="3">
    <source>
        <dbReference type="ARBA" id="ARBA00011950"/>
    </source>
</evidence>
<comment type="catalytic activity">
    <reaction evidence="11">
        <text>2 [molybdopterin-synthase sulfur-carrier protein]-C-terminal-Gly-aminoethanethioate + cyclic pyranopterin phosphate + H2O = molybdopterin + 2 [molybdopterin-synthase sulfur-carrier protein]-C-terminal Gly-Gly + 2 H(+)</text>
        <dbReference type="Rhea" id="RHEA:26333"/>
        <dbReference type="Rhea" id="RHEA-COMP:12202"/>
        <dbReference type="Rhea" id="RHEA-COMP:19907"/>
        <dbReference type="ChEBI" id="CHEBI:15377"/>
        <dbReference type="ChEBI" id="CHEBI:15378"/>
        <dbReference type="ChEBI" id="CHEBI:58698"/>
        <dbReference type="ChEBI" id="CHEBI:59648"/>
        <dbReference type="ChEBI" id="CHEBI:90778"/>
        <dbReference type="ChEBI" id="CHEBI:232372"/>
        <dbReference type="EC" id="2.8.1.12"/>
    </reaction>
</comment>
<evidence type="ECO:0000256" key="4">
    <source>
        <dbReference type="ARBA" id="ARBA00013858"/>
    </source>
</evidence>
<evidence type="ECO:0000313" key="13">
    <source>
        <dbReference type="Proteomes" id="UP000619838"/>
    </source>
</evidence>
<organism evidence="12 13">
    <name type="scientific">Prosthecochloris ethylica</name>
    <dbReference type="NCBI Taxonomy" id="2743976"/>
    <lineage>
        <taxon>Bacteria</taxon>
        <taxon>Pseudomonadati</taxon>
        <taxon>Chlorobiota</taxon>
        <taxon>Chlorobiia</taxon>
        <taxon>Chlorobiales</taxon>
        <taxon>Chlorobiaceae</taxon>
        <taxon>Prosthecochloris</taxon>
    </lineage>
</organism>
<comment type="similarity">
    <text evidence="2">Belongs to the MoaE family.</text>
</comment>
<evidence type="ECO:0000256" key="6">
    <source>
        <dbReference type="ARBA" id="ARBA00026066"/>
    </source>
</evidence>
<dbReference type="Gene3D" id="3.90.1170.40">
    <property type="entry name" value="Molybdopterin biosynthesis MoaE subunit"/>
    <property type="match status" value="1"/>
</dbReference>
<evidence type="ECO:0000256" key="2">
    <source>
        <dbReference type="ARBA" id="ARBA00005426"/>
    </source>
</evidence>
<accession>A0ABR9XPT0</accession>
<dbReference type="EC" id="2.8.1.12" evidence="3"/>
<reference evidence="12 13" key="1">
    <citation type="journal article" date="2020" name="Microorganisms">
        <title>Simultaneous Genome Sequencing of Prosthecochloris ethylica and Desulfuromonas acetoxidans within a Syntrophic Mixture Reveals Unique Pili and Protein Interactions.</title>
        <authorList>
            <person name="Kyndt J.A."/>
            <person name="Van Beeumen J.J."/>
            <person name="Meyer T.E."/>
        </authorList>
    </citation>
    <scope>NUCLEOTIDE SEQUENCE [LARGE SCALE GENOMIC DNA]</scope>
    <source>
        <strain evidence="12 13">N3</strain>
    </source>
</reference>
<evidence type="ECO:0000256" key="11">
    <source>
        <dbReference type="ARBA" id="ARBA00049878"/>
    </source>
</evidence>
<comment type="caution">
    <text evidence="12">The sequence shown here is derived from an EMBL/GenBank/DDBJ whole genome shotgun (WGS) entry which is preliminary data.</text>
</comment>
<dbReference type="SUPFAM" id="SSF54690">
    <property type="entry name" value="Molybdopterin synthase subunit MoaE"/>
    <property type="match status" value="1"/>
</dbReference>
<name>A0ABR9XPT0_9CHLB</name>
<comment type="pathway">
    <text evidence="1">Cofactor biosynthesis; molybdopterin biosynthesis.</text>
</comment>
<evidence type="ECO:0000256" key="1">
    <source>
        <dbReference type="ARBA" id="ARBA00005046"/>
    </source>
</evidence>